<dbReference type="FunFam" id="1.10.579.10:FF:000003">
    <property type="entry name" value="Deoxyribodipyrimidine photo-lyase"/>
    <property type="match status" value="1"/>
</dbReference>
<dbReference type="PROSITE" id="PS51645">
    <property type="entry name" value="PHR_CRY_ALPHA_BETA"/>
    <property type="match status" value="1"/>
</dbReference>
<organism evidence="12 13">
    <name type="scientific">Shimia thalassica</name>
    <dbReference type="NCBI Taxonomy" id="1715693"/>
    <lineage>
        <taxon>Bacteria</taxon>
        <taxon>Pseudomonadati</taxon>
        <taxon>Pseudomonadota</taxon>
        <taxon>Alphaproteobacteria</taxon>
        <taxon>Rhodobacterales</taxon>
        <taxon>Roseobacteraceae</taxon>
    </lineage>
</organism>
<dbReference type="InterPro" id="IPR006050">
    <property type="entry name" value="DNA_photolyase_N"/>
</dbReference>
<keyword evidence="13" id="KW-1185">Reference proteome</keyword>
<dbReference type="EMBL" id="CYTW01000003">
    <property type="protein sequence ID" value="CUK06920.1"/>
    <property type="molecule type" value="Genomic_DNA"/>
</dbReference>
<dbReference type="PANTHER" id="PTHR11455:SF9">
    <property type="entry name" value="CRYPTOCHROME CIRCADIAN CLOCK 5 ISOFORM X1"/>
    <property type="match status" value="1"/>
</dbReference>
<dbReference type="GO" id="GO:0000719">
    <property type="term" value="P:photoreactive repair"/>
    <property type="evidence" value="ECO:0007669"/>
    <property type="project" value="UniProtKB-ARBA"/>
</dbReference>
<feature type="domain" description="Photolyase/cryptochrome alpha/beta" evidence="11">
    <location>
        <begin position="2"/>
        <end position="123"/>
    </location>
</feature>
<evidence type="ECO:0000256" key="1">
    <source>
        <dbReference type="ARBA" id="ARBA00001932"/>
    </source>
</evidence>
<comment type="catalytic activity">
    <reaction evidence="7">
        <text>cyclobutadipyrimidine (in DNA) = 2 pyrimidine residues (in DNA).</text>
        <dbReference type="EC" id="4.1.99.3"/>
    </reaction>
</comment>
<evidence type="ECO:0000256" key="6">
    <source>
        <dbReference type="ARBA" id="ARBA00022991"/>
    </source>
</evidence>
<dbReference type="InterPro" id="IPR014729">
    <property type="entry name" value="Rossmann-like_a/b/a_fold"/>
</dbReference>
<feature type="site" description="Electron transfer via tryptophanyl radical" evidence="9">
    <location>
        <position position="370"/>
    </location>
</feature>
<name>A0A0N7MA38_9RHOB</name>
<gene>
    <name evidence="12" type="primary">phrA</name>
    <name evidence="12" type="ORF">PH7735_03086</name>
</gene>
<feature type="binding site" evidence="8">
    <location>
        <position position="260"/>
    </location>
    <ligand>
        <name>FAD</name>
        <dbReference type="ChEBI" id="CHEBI:57692"/>
    </ligand>
</feature>
<keyword evidence="6 10" id="KW-0157">Chromophore</keyword>
<dbReference type="GeneID" id="83882075"/>
<dbReference type="InterPro" id="IPR036134">
    <property type="entry name" value="Crypto/Photolyase_FAD-like_sf"/>
</dbReference>
<dbReference type="InterPro" id="IPR036155">
    <property type="entry name" value="Crypto/Photolyase_N_sf"/>
</dbReference>
<dbReference type="InterPro" id="IPR018394">
    <property type="entry name" value="DNA_photolyase_1_CS_C"/>
</dbReference>
<dbReference type="PROSITE" id="PS00691">
    <property type="entry name" value="DNA_PHOTOLYASES_1_2"/>
    <property type="match status" value="1"/>
</dbReference>
<dbReference type="GO" id="GO:0003677">
    <property type="term" value="F:DNA binding"/>
    <property type="evidence" value="ECO:0007669"/>
    <property type="project" value="TreeGrafter"/>
</dbReference>
<evidence type="ECO:0000256" key="2">
    <source>
        <dbReference type="ARBA" id="ARBA00013149"/>
    </source>
</evidence>
<comment type="similarity">
    <text evidence="10">Belongs to the DNA photolyase family.</text>
</comment>
<dbReference type="Gene3D" id="3.40.50.620">
    <property type="entry name" value="HUPs"/>
    <property type="match status" value="1"/>
</dbReference>
<dbReference type="Pfam" id="PF03441">
    <property type="entry name" value="FAD_binding_7"/>
    <property type="match status" value="1"/>
</dbReference>
<dbReference type="InterPro" id="IPR005101">
    <property type="entry name" value="Cryptochr/Photolyase_FAD-bd"/>
</dbReference>
<evidence type="ECO:0000256" key="3">
    <source>
        <dbReference type="ARBA" id="ARBA00014046"/>
    </source>
</evidence>
<evidence type="ECO:0000256" key="9">
    <source>
        <dbReference type="PIRSR" id="PIRSR602081-2"/>
    </source>
</evidence>
<dbReference type="PANTHER" id="PTHR11455">
    <property type="entry name" value="CRYPTOCHROME"/>
    <property type="match status" value="1"/>
</dbReference>
<dbReference type="EC" id="4.1.99.3" evidence="2"/>
<dbReference type="PRINTS" id="PR00147">
    <property type="entry name" value="DNAPHOTLYASE"/>
</dbReference>
<dbReference type="SUPFAM" id="SSF48173">
    <property type="entry name" value="Cryptochrome/photolyase FAD-binding domain"/>
    <property type="match status" value="1"/>
</dbReference>
<evidence type="ECO:0000313" key="13">
    <source>
        <dbReference type="Proteomes" id="UP000051870"/>
    </source>
</evidence>
<dbReference type="RefSeq" id="WP_058312235.1">
    <property type="nucleotide sequence ID" value="NZ_CYTW01000003.1"/>
</dbReference>
<evidence type="ECO:0000256" key="4">
    <source>
        <dbReference type="ARBA" id="ARBA00022630"/>
    </source>
</evidence>
<dbReference type="GO" id="GO:0009416">
    <property type="term" value="P:response to light stimulus"/>
    <property type="evidence" value="ECO:0007669"/>
    <property type="project" value="TreeGrafter"/>
</dbReference>
<accession>A0A0N7MA38</accession>
<keyword evidence="12" id="KW-0456">Lyase</keyword>
<reference evidence="13" key="1">
    <citation type="submission" date="2015-09" db="EMBL/GenBank/DDBJ databases">
        <authorList>
            <person name="Rodrigo-Torres Lidia"/>
            <person name="Arahal R.David."/>
        </authorList>
    </citation>
    <scope>NUCLEOTIDE SEQUENCE [LARGE SCALE GENOMIC DNA]</scope>
    <source>
        <strain evidence="13">CECT 7735</strain>
    </source>
</reference>
<feature type="binding site" evidence="8">
    <location>
        <begin position="360"/>
        <end position="362"/>
    </location>
    <ligand>
        <name>FAD</name>
        <dbReference type="ChEBI" id="CHEBI:57692"/>
    </ligand>
</feature>
<protein>
    <recommendedName>
        <fullName evidence="3">Deoxyribodipyrimidine photo-lyase</fullName>
        <ecNumber evidence="2">4.1.99.3</ecNumber>
    </recommendedName>
</protein>
<dbReference type="Gene3D" id="1.10.579.10">
    <property type="entry name" value="DNA Cyclobutane Dipyrimidine Photolyase, subunit A, domain 3"/>
    <property type="match status" value="1"/>
</dbReference>
<dbReference type="Proteomes" id="UP000051870">
    <property type="component" value="Unassembled WGS sequence"/>
</dbReference>
<dbReference type="InterPro" id="IPR002081">
    <property type="entry name" value="Cryptochrome/DNA_photolyase_1"/>
</dbReference>
<feature type="binding site" evidence="8">
    <location>
        <position position="215"/>
    </location>
    <ligand>
        <name>FAD</name>
        <dbReference type="ChEBI" id="CHEBI:57692"/>
    </ligand>
</feature>
<dbReference type="GO" id="GO:0071949">
    <property type="term" value="F:FAD binding"/>
    <property type="evidence" value="ECO:0007669"/>
    <property type="project" value="TreeGrafter"/>
</dbReference>
<dbReference type="STRING" id="1715693.PH7735_03086"/>
<sequence length="461" mass="51679">MTKAIHWFRRDLRLSDNPALTRAAKSGQVVPVYIHDDASPLGGASAAWLHRSLKALDDSLDGNLVLLRGNPLTILPTLVHEVGATTVTWTRRYDPSGITMDTSLKQALKAEGVSVHSENGALLWEPMDVNKEDGTPYKVFTPFYRRGCQAAPPPRSPLAPPELELCKDPQGVSLSDLDLRDDRGWDTAMLADWTPGEIGARERLEDFLDGGLQGYKEGRNHPDKANVSRLSPHLHFGEISPNTVWHLARTLPSSIDQDHFLSELGWREFSHSILFHNPQIARQNLNPKFDAFPWREDAVGLRKWQQGQTGIPIIDAGMRELWQTGYMHNRVRMIVASFLVKNLMVHWRHGLRWFDDTLVDADPANNPASWQWVAGSGADAAPFFRIFNPVTQSEKFDGKGAYIRRFVPELAALKDKDIHAPWRAPDVLLQAAGVTLGETYPHPIADLKDSRERALAAFKTL</sequence>
<evidence type="ECO:0000313" key="12">
    <source>
        <dbReference type="EMBL" id="CUK06920.1"/>
    </source>
</evidence>
<dbReference type="GO" id="GO:0003904">
    <property type="term" value="F:deoxyribodipyrimidine photo-lyase activity"/>
    <property type="evidence" value="ECO:0007669"/>
    <property type="project" value="UniProtKB-EC"/>
</dbReference>
<evidence type="ECO:0000256" key="10">
    <source>
        <dbReference type="RuleBase" id="RU004182"/>
    </source>
</evidence>
<dbReference type="Pfam" id="PF00875">
    <property type="entry name" value="DNA_photolyase"/>
    <property type="match status" value="1"/>
</dbReference>
<evidence type="ECO:0000256" key="7">
    <source>
        <dbReference type="ARBA" id="ARBA00033999"/>
    </source>
</evidence>
<keyword evidence="4 8" id="KW-0285">Flavoprotein</keyword>
<dbReference type="Gene3D" id="1.25.40.80">
    <property type="match status" value="1"/>
</dbReference>
<comment type="cofactor">
    <cofactor evidence="8">
        <name>FAD</name>
        <dbReference type="ChEBI" id="CHEBI:57692"/>
    </cofactor>
    <text evidence="8">Binds 1 FAD per subunit.</text>
</comment>
<dbReference type="PROSITE" id="PS00394">
    <property type="entry name" value="DNA_PHOTOLYASES_1_1"/>
    <property type="match status" value="1"/>
</dbReference>
<evidence type="ECO:0000259" key="11">
    <source>
        <dbReference type="PROSITE" id="PS51645"/>
    </source>
</evidence>
<comment type="cofactor">
    <cofactor evidence="1">
        <name>(6R)-5,10-methylene-5,6,7,8-tetrahydrofolate</name>
        <dbReference type="ChEBI" id="CHEBI:15636"/>
    </cofactor>
</comment>
<dbReference type="AlphaFoldDB" id="A0A0N7MA38"/>
<dbReference type="SUPFAM" id="SSF52425">
    <property type="entry name" value="Cryptochrome/photolyase, N-terminal domain"/>
    <property type="match status" value="1"/>
</dbReference>
<feature type="site" description="Electron transfer via tryptophanyl radical" evidence="9">
    <location>
        <position position="347"/>
    </location>
</feature>
<feature type="site" description="Electron transfer via tryptophanyl radical" evidence="9">
    <location>
        <position position="294"/>
    </location>
</feature>
<proteinExistence type="inferred from homology"/>
<keyword evidence="5 8" id="KW-0274">FAD</keyword>
<evidence type="ECO:0000256" key="5">
    <source>
        <dbReference type="ARBA" id="ARBA00022827"/>
    </source>
</evidence>
<evidence type="ECO:0000256" key="8">
    <source>
        <dbReference type="PIRSR" id="PIRSR602081-1"/>
    </source>
</evidence>